<comment type="caution">
    <text evidence="1">The sequence shown here is derived from an EMBL/GenBank/DDBJ whole genome shotgun (WGS) entry which is preliminary data.</text>
</comment>
<keyword evidence="2" id="KW-1185">Reference proteome</keyword>
<feature type="non-terminal residue" evidence="1">
    <location>
        <position position="49"/>
    </location>
</feature>
<accession>A0A4Y2RTI8</accession>
<organism evidence="1 2">
    <name type="scientific">Araneus ventricosus</name>
    <name type="common">Orbweaver spider</name>
    <name type="synonym">Epeira ventricosa</name>
    <dbReference type="NCBI Taxonomy" id="182803"/>
    <lineage>
        <taxon>Eukaryota</taxon>
        <taxon>Metazoa</taxon>
        <taxon>Ecdysozoa</taxon>
        <taxon>Arthropoda</taxon>
        <taxon>Chelicerata</taxon>
        <taxon>Arachnida</taxon>
        <taxon>Araneae</taxon>
        <taxon>Araneomorphae</taxon>
        <taxon>Entelegynae</taxon>
        <taxon>Araneoidea</taxon>
        <taxon>Araneidae</taxon>
        <taxon>Araneus</taxon>
    </lineage>
</organism>
<sequence>MVIDIAAESAYNTPFANSPLLPLLLISLATQQNAPKQATFFKGEYDYII</sequence>
<evidence type="ECO:0000313" key="1">
    <source>
        <dbReference type="EMBL" id="GBN79194.1"/>
    </source>
</evidence>
<evidence type="ECO:0000313" key="2">
    <source>
        <dbReference type="Proteomes" id="UP000499080"/>
    </source>
</evidence>
<gene>
    <name evidence="1" type="ORF">AVEN_57107_1</name>
</gene>
<reference evidence="1 2" key="1">
    <citation type="journal article" date="2019" name="Sci. Rep.">
        <title>Orb-weaving spider Araneus ventricosus genome elucidates the spidroin gene catalogue.</title>
        <authorList>
            <person name="Kono N."/>
            <person name="Nakamura H."/>
            <person name="Ohtoshi R."/>
            <person name="Moran D.A.P."/>
            <person name="Shinohara A."/>
            <person name="Yoshida Y."/>
            <person name="Fujiwara M."/>
            <person name="Mori M."/>
            <person name="Tomita M."/>
            <person name="Arakawa K."/>
        </authorList>
    </citation>
    <scope>NUCLEOTIDE SEQUENCE [LARGE SCALE GENOMIC DNA]</scope>
</reference>
<dbReference type="AlphaFoldDB" id="A0A4Y2RTI8"/>
<dbReference type="Proteomes" id="UP000499080">
    <property type="component" value="Unassembled WGS sequence"/>
</dbReference>
<dbReference type="EMBL" id="BGPR01147460">
    <property type="protein sequence ID" value="GBN79194.1"/>
    <property type="molecule type" value="Genomic_DNA"/>
</dbReference>
<proteinExistence type="predicted"/>
<name>A0A4Y2RTI8_ARAVE</name>
<protein>
    <submittedName>
        <fullName evidence="1">Uncharacterized protein</fullName>
    </submittedName>
</protein>